<dbReference type="Proteomes" id="UP000463951">
    <property type="component" value="Chromosome"/>
</dbReference>
<gene>
    <name evidence="2" type="ORF">SSPO_003710</name>
</gene>
<evidence type="ECO:0000313" key="3">
    <source>
        <dbReference type="Proteomes" id="UP000463951"/>
    </source>
</evidence>
<dbReference type="AlphaFoldDB" id="A0A499UAK2"/>
<proteinExistence type="predicted"/>
<dbReference type="EMBL" id="AP019620">
    <property type="protein sequence ID" value="BBJ37653.1"/>
    <property type="molecule type" value="Genomic_DNA"/>
</dbReference>
<evidence type="ECO:0000313" key="2">
    <source>
        <dbReference type="EMBL" id="BBJ37653.1"/>
    </source>
</evidence>
<sequence>MRVRGHAQAPYPMDLVQEPIDQSVPDLVIPVHDLAGIDAKREPVSGLRGHFLTENNQEVVGRKMPPYTGFRSRVVLRRRHEVEPGSARPDGQLFGSEFPVRVDGVDMAVPSVPGRSASDGLRRREAQTRQVLPQGPVKCTGPAPRRA</sequence>
<feature type="region of interest" description="Disordered" evidence="1">
    <location>
        <begin position="109"/>
        <end position="147"/>
    </location>
</feature>
<protein>
    <submittedName>
        <fullName evidence="2">Uncharacterized protein</fullName>
    </submittedName>
</protein>
<organism evidence="2 3">
    <name type="scientific">Streptomyces antimycoticus</name>
    <dbReference type="NCBI Taxonomy" id="68175"/>
    <lineage>
        <taxon>Bacteria</taxon>
        <taxon>Bacillati</taxon>
        <taxon>Actinomycetota</taxon>
        <taxon>Actinomycetes</taxon>
        <taxon>Kitasatosporales</taxon>
        <taxon>Streptomycetaceae</taxon>
        <taxon>Streptomyces</taxon>
        <taxon>Streptomyces violaceusniger group</taxon>
    </lineage>
</organism>
<accession>A0A499UAK2</accession>
<name>A0A499UAK2_9ACTN</name>
<reference evidence="2 3" key="1">
    <citation type="journal article" date="2020" name="Int. J. Syst. Evol. Microbiol.">
        <title>Reclassification of Streptomyces castelarensis and Streptomyces sporoclivatus as later heterotypic synonyms of Streptomyces antimycoticus.</title>
        <authorList>
            <person name="Komaki H."/>
            <person name="Tamura T."/>
        </authorList>
    </citation>
    <scope>NUCLEOTIDE SEQUENCE [LARGE SCALE GENOMIC DNA]</scope>
    <source>
        <strain evidence="2 3">NBRC 100767</strain>
    </source>
</reference>
<evidence type="ECO:0000256" key="1">
    <source>
        <dbReference type="SAM" id="MobiDB-lite"/>
    </source>
</evidence>